<evidence type="ECO:0000313" key="5">
    <source>
        <dbReference type="Proteomes" id="UP000008044"/>
    </source>
</evidence>
<dbReference type="Proteomes" id="UP000008044">
    <property type="component" value="Chromosome"/>
</dbReference>
<dbReference type="HOGENOM" id="CLU_2667813_0_0_6"/>
<feature type="compositionally biased region" description="Polar residues" evidence="1">
    <location>
        <begin position="28"/>
        <end position="48"/>
    </location>
</feature>
<dbReference type="Proteomes" id="UP000269665">
    <property type="component" value="Unassembled WGS sequence"/>
</dbReference>
<dbReference type="EMBL" id="WABS01000001">
    <property type="protein sequence ID" value="MBI0553057.1"/>
    <property type="molecule type" value="Genomic_DNA"/>
</dbReference>
<reference evidence="7" key="4">
    <citation type="submission" date="2023-07" db="EMBL/GenBank/DDBJ databases">
        <title>Identification of Pectobacterium versatile causing blackleg of potato from New York State with a whole genome sequencing approach.</title>
        <authorList>
            <person name="Ma X."/>
            <person name="Swingle B."/>
        </authorList>
    </citation>
    <scope>NUCLEOTIDE SEQUENCE [LARGE SCALE GENOMIC DNA]</scope>
    <source>
        <strain evidence="7">NY1588A</strain>
    </source>
</reference>
<organism evidence="2 5">
    <name type="scientific">Pectobacterium parmentieri</name>
    <dbReference type="NCBI Taxonomy" id="1905730"/>
    <lineage>
        <taxon>Bacteria</taxon>
        <taxon>Pseudomonadati</taxon>
        <taxon>Pseudomonadota</taxon>
        <taxon>Gammaproteobacteria</taxon>
        <taxon>Enterobacterales</taxon>
        <taxon>Pectobacteriaceae</taxon>
        <taxon>Pectobacterium</taxon>
    </lineage>
</organism>
<reference evidence="2 5" key="1">
    <citation type="journal article" date="2012" name="J. Bacteriol.">
        <title>Genome sequence of Pectobacterium sp. strain SCC3193.</title>
        <authorList>
            <person name="Koskinen J.P."/>
            <person name="Laine P."/>
            <person name="Niemi O."/>
            <person name="Nykyri J."/>
            <person name="Harjunpaa H."/>
            <person name="Auvinen P."/>
            <person name="Paulin L."/>
            <person name="Pirhonen M."/>
            <person name="Palva T."/>
            <person name="Holm L."/>
        </authorList>
    </citation>
    <scope>NUCLEOTIDE SEQUENCE [LARGE SCALE GENOMIC DNA]</scope>
    <source>
        <strain evidence="2 5">SCC3193</strain>
    </source>
</reference>
<name>A0A0H3I9B9_PECPM</name>
<dbReference type="EMBL" id="PSZG01000001">
    <property type="protein sequence ID" value="RKO79122.1"/>
    <property type="molecule type" value="Genomic_DNA"/>
</dbReference>
<dbReference type="EMBL" id="CP003415">
    <property type="protein sequence ID" value="AFI90546.1"/>
    <property type="molecule type" value="Genomic_DNA"/>
</dbReference>
<accession>A0A0H3I9B9</accession>
<dbReference type="Proteomes" id="UP001194579">
    <property type="component" value="Unassembled WGS sequence"/>
</dbReference>
<proteinExistence type="predicted"/>
<evidence type="ECO:0000313" key="6">
    <source>
        <dbReference type="Proteomes" id="UP000269665"/>
    </source>
</evidence>
<keyword evidence="7" id="KW-1185">Reference proteome</keyword>
<gene>
    <name evidence="2" type="ordered locus">W5S_2458</name>
    <name evidence="4" type="ORF">C5E00_06800</name>
    <name evidence="3" type="ORF">F6Q06_00900</name>
</gene>
<evidence type="ECO:0000256" key="1">
    <source>
        <dbReference type="SAM" id="MobiDB-lite"/>
    </source>
</evidence>
<feature type="region of interest" description="Disordered" evidence="1">
    <location>
        <begin position="28"/>
        <end position="62"/>
    </location>
</feature>
<dbReference type="KEGG" id="pec:W5S_2458"/>
<reference evidence="4 6" key="3">
    <citation type="journal article" date="2018" name="BMC Genomics">
        <title>High genomic variability in the plant pathogenic bacterium Pectobacterium parmentieri deciphered from de novo assembled complete genomes.</title>
        <authorList>
            <person name="Zoledowska S."/>
            <person name="Motyka-Pomagruk A."/>
            <person name="Sledz W."/>
            <person name="Mengoni A."/>
            <person name="Lojkowska E."/>
        </authorList>
    </citation>
    <scope>NUCLEOTIDE SEQUENCE [LARGE SCALE GENOMIC DNA]</scope>
    <source>
        <strain evidence="4 6">IFB5626</strain>
    </source>
</reference>
<reference evidence="3" key="5">
    <citation type="submission" date="2024-05" db="EMBL/GenBank/DDBJ databases">
        <title>Identification of Pectobacterium versatile causing blackleg of potato from New York State with a whole genome sequencing approach.</title>
        <authorList>
            <person name="Ma X."/>
            <person name="Swingle B."/>
        </authorList>
    </citation>
    <scope>NUCLEOTIDE SEQUENCE</scope>
    <source>
        <strain evidence="3">NY1588A</strain>
    </source>
</reference>
<reference evidence="2" key="2">
    <citation type="submission" date="2012-03" db="EMBL/GenBank/DDBJ databases">
        <authorList>
            <person name="Koskinen P."/>
            <person name="Laine P."/>
            <person name="Niemi O."/>
            <person name="Nykyri J."/>
            <person name="Harjunpaa H."/>
            <person name="Auvinen P."/>
            <person name="Paulin L."/>
            <person name="Pirhonen M."/>
            <person name="Palva T."/>
            <person name="Holm L."/>
        </authorList>
    </citation>
    <scope>NUCLEOTIDE SEQUENCE</scope>
    <source>
        <strain evidence="2">SCC3193</strain>
    </source>
</reference>
<dbReference type="OMA" id="MPDKPDH"/>
<dbReference type="OrthoDB" id="6420155at2"/>
<sequence>MIGLNLVYPVSYYSTPDKLDYVQGISRSSHLSGYPNQDASTRTRSGYENSGPVFTPPIADGVNRPTATNQLNVYV</sequence>
<protein>
    <submittedName>
        <fullName evidence="2">Uncharacterized protein</fullName>
    </submittedName>
</protein>
<evidence type="ECO:0000313" key="2">
    <source>
        <dbReference type="EMBL" id="AFI90546.1"/>
    </source>
</evidence>
<evidence type="ECO:0000313" key="3">
    <source>
        <dbReference type="EMBL" id="MBI0553057.1"/>
    </source>
</evidence>
<evidence type="ECO:0000313" key="7">
    <source>
        <dbReference type="Proteomes" id="UP001194579"/>
    </source>
</evidence>
<dbReference type="eggNOG" id="ENOG5031HSC">
    <property type="taxonomic scope" value="Bacteria"/>
</dbReference>
<dbReference type="AlphaFoldDB" id="A0A0H3I9B9"/>
<evidence type="ECO:0000313" key="4">
    <source>
        <dbReference type="EMBL" id="RKO79122.1"/>
    </source>
</evidence>